<dbReference type="PANTHER" id="PTHR22970">
    <property type="entry name" value="AT-RICH INTERACTIVE DOMAIN-CONTAINING PROTEIN 2"/>
    <property type="match status" value="1"/>
</dbReference>
<name>K5XKR2_AGABU</name>
<keyword evidence="8" id="KW-1185">Reference proteome</keyword>
<dbReference type="STRING" id="597362.K5XKR2"/>
<feature type="compositionally biased region" description="Acidic residues" evidence="5">
    <location>
        <begin position="586"/>
        <end position="599"/>
    </location>
</feature>
<feature type="domain" description="RFX-type winged-helix" evidence="6">
    <location>
        <begin position="347"/>
        <end position="423"/>
    </location>
</feature>
<dbReference type="InParanoid" id="K5XKR2"/>
<accession>K5XKR2</accession>
<protein>
    <recommendedName>
        <fullName evidence="6">RFX-type winged-helix domain-containing protein</fullName>
    </recommendedName>
</protein>
<organism evidence="7 8">
    <name type="scientific">Agaricus bisporus var. burnettii (strain JB137-S8 / ATCC MYA-4627 / FGSC 10392)</name>
    <name type="common">White button mushroom</name>
    <dbReference type="NCBI Taxonomy" id="597362"/>
    <lineage>
        <taxon>Eukaryota</taxon>
        <taxon>Fungi</taxon>
        <taxon>Dikarya</taxon>
        <taxon>Basidiomycota</taxon>
        <taxon>Agaricomycotina</taxon>
        <taxon>Agaricomycetes</taxon>
        <taxon>Agaricomycetidae</taxon>
        <taxon>Agaricales</taxon>
        <taxon>Agaricineae</taxon>
        <taxon>Agaricaceae</taxon>
        <taxon>Agaricus</taxon>
    </lineage>
</organism>
<evidence type="ECO:0000256" key="4">
    <source>
        <dbReference type="ARBA" id="ARBA00023242"/>
    </source>
</evidence>
<dbReference type="Proteomes" id="UP000008493">
    <property type="component" value="Unassembled WGS sequence"/>
</dbReference>
<dbReference type="RefSeq" id="XP_007325816.1">
    <property type="nucleotide sequence ID" value="XM_007325754.1"/>
</dbReference>
<evidence type="ECO:0000313" key="7">
    <source>
        <dbReference type="EMBL" id="EKM84118.1"/>
    </source>
</evidence>
<dbReference type="EMBL" id="JH971385">
    <property type="protein sequence ID" value="EKM84118.1"/>
    <property type="molecule type" value="Genomic_DNA"/>
</dbReference>
<keyword evidence="1" id="KW-0156">Chromatin regulator</keyword>
<evidence type="ECO:0000256" key="1">
    <source>
        <dbReference type="ARBA" id="ARBA00022853"/>
    </source>
</evidence>
<keyword evidence="2" id="KW-0805">Transcription regulation</keyword>
<dbReference type="GO" id="GO:0003677">
    <property type="term" value="F:DNA binding"/>
    <property type="evidence" value="ECO:0007669"/>
    <property type="project" value="InterPro"/>
</dbReference>
<keyword evidence="3" id="KW-0804">Transcription</keyword>
<dbReference type="GeneID" id="18826143"/>
<dbReference type="InterPro" id="IPR052406">
    <property type="entry name" value="Chromatin_Remodeling_Comp"/>
</dbReference>
<sequence length="651" mass="72928">MTTFVNRHAASYYRPQQYVAPAAVPVQRPVPDVRDDYERWYTEGTPNNRMSLSLRSGILGEVAWALDRLCRLCHNDQFVFRSIPGLIDGLFDWPEWYATTGYKNWATGSPLFSPPRELAQKRRFALESLFVLRNASLNETNAYDLALHTHTMPFIFNTLLNLDGNKDENVEFTLYVLDIFQVLAPRMIIHSNLLPTQNPLPPILDILRTTTNRSMIISTLTALTTLLSNPSNVSQLATASPALAAAIRYLPLFTDIPLVDACLNYLYAHISHPPFARAFLLHSEMPSVLKLLASFILYEQNMFQESVSVDVTGTVHTASSTALYTKDHELTQEELDDLLEMAEPQRCYEWMKCMFVAKPEGELTQVDFWNLYKDTFTEHAEKNGLLVASDVIKNVNHVFPQAQAMVLQGPIQKFVVRGVDRRKEATTIERFKCQWGRGQCPEAAFQASTELYDHLLEHHVTLEGTESACLWAACPQKNLPKAQLRFHVLTHLSTNHSLQKHPSQSDTITLPLGGGAYHPVADPTSRPVPPLRSTVINYTRPKTDPSSPALTTLLIIRILYRTSFASADAAPRADAEHFGFPGAVEDTSDLEDGSDELPGGDDKEGEMQGRKAFIGVRKLLENINIQDSVLMSWVEEMVDMGLTGSVLAASP</sequence>
<gene>
    <name evidence="7" type="ORF">AGABI1DRAFT_124437</name>
</gene>
<dbReference type="GO" id="GO:0006325">
    <property type="term" value="P:chromatin organization"/>
    <property type="evidence" value="ECO:0007669"/>
    <property type="project" value="UniProtKB-KW"/>
</dbReference>
<evidence type="ECO:0000259" key="6">
    <source>
        <dbReference type="PROSITE" id="PS51526"/>
    </source>
</evidence>
<proteinExistence type="predicted"/>
<keyword evidence="4" id="KW-0539">Nucleus</keyword>
<dbReference type="InterPro" id="IPR003150">
    <property type="entry name" value="DNA-bd_RFX"/>
</dbReference>
<dbReference type="KEGG" id="abp:AGABI1DRAFT124437"/>
<evidence type="ECO:0000256" key="3">
    <source>
        <dbReference type="ARBA" id="ARBA00023163"/>
    </source>
</evidence>
<evidence type="ECO:0000256" key="5">
    <source>
        <dbReference type="SAM" id="MobiDB-lite"/>
    </source>
</evidence>
<dbReference type="GO" id="GO:0006355">
    <property type="term" value="P:regulation of DNA-templated transcription"/>
    <property type="evidence" value="ECO:0007669"/>
    <property type="project" value="InterPro"/>
</dbReference>
<dbReference type="GO" id="GO:0016586">
    <property type="term" value="C:RSC-type complex"/>
    <property type="evidence" value="ECO:0007669"/>
    <property type="project" value="TreeGrafter"/>
</dbReference>
<evidence type="ECO:0000313" key="8">
    <source>
        <dbReference type="Proteomes" id="UP000008493"/>
    </source>
</evidence>
<dbReference type="SUPFAM" id="SSF48371">
    <property type="entry name" value="ARM repeat"/>
    <property type="match status" value="1"/>
</dbReference>
<dbReference type="eggNOG" id="ENOG502S6SH">
    <property type="taxonomic scope" value="Eukaryota"/>
</dbReference>
<dbReference type="PANTHER" id="PTHR22970:SF14">
    <property type="entry name" value="AT-RICH INTERACTIVE DOMAIN-CONTAINING PROTEIN 2"/>
    <property type="match status" value="1"/>
</dbReference>
<evidence type="ECO:0000256" key="2">
    <source>
        <dbReference type="ARBA" id="ARBA00023015"/>
    </source>
</evidence>
<dbReference type="AlphaFoldDB" id="K5XKR2"/>
<dbReference type="PROSITE" id="PS51526">
    <property type="entry name" value="RFX_DBD"/>
    <property type="match status" value="1"/>
</dbReference>
<feature type="region of interest" description="Disordered" evidence="5">
    <location>
        <begin position="581"/>
        <end position="607"/>
    </location>
</feature>
<dbReference type="HOGENOM" id="CLU_028353_0_0_1"/>
<dbReference type="OrthoDB" id="338531at2759"/>
<dbReference type="InterPro" id="IPR016024">
    <property type="entry name" value="ARM-type_fold"/>
</dbReference>
<dbReference type="FunCoup" id="K5XKR2">
    <property type="interactions" value="9"/>
</dbReference>
<reference evidence="8" key="1">
    <citation type="journal article" date="2012" name="Proc. Natl. Acad. Sci. U.S.A.">
        <title>Genome sequence of the button mushroom Agaricus bisporus reveals mechanisms governing adaptation to a humic-rich ecological niche.</title>
        <authorList>
            <person name="Morin E."/>
            <person name="Kohler A."/>
            <person name="Baker A.R."/>
            <person name="Foulongne-Oriol M."/>
            <person name="Lombard V."/>
            <person name="Nagy L.G."/>
            <person name="Ohm R.A."/>
            <person name="Patyshakuliyeva A."/>
            <person name="Brun A."/>
            <person name="Aerts A.L."/>
            <person name="Bailey A.M."/>
            <person name="Billette C."/>
            <person name="Coutinho P.M."/>
            <person name="Deakin G."/>
            <person name="Doddapaneni H."/>
            <person name="Floudas D."/>
            <person name="Grimwood J."/>
            <person name="Hilden K."/>
            <person name="Kuees U."/>
            <person name="LaButti K.M."/>
            <person name="Lapidus A."/>
            <person name="Lindquist E.A."/>
            <person name="Lucas S.M."/>
            <person name="Murat C."/>
            <person name="Riley R.W."/>
            <person name="Salamov A.A."/>
            <person name="Schmutz J."/>
            <person name="Subramanian V."/>
            <person name="Woesten H.A.B."/>
            <person name="Xu J."/>
            <person name="Eastwood D.C."/>
            <person name="Foster G.D."/>
            <person name="Sonnenberg A.S."/>
            <person name="Cullen D."/>
            <person name="de Vries R.P."/>
            <person name="Lundell T."/>
            <person name="Hibbett D.S."/>
            <person name="Henrissat B."/>
            <person name="Burton K.S."/>
            <person name="Kerrigan R.W."/>
            <person name="Challen M.P."/>
            <person name="Grigoriev I.V."/>
            <person name="Martin F."/>
        </authorList>
    </citation>
    <scope>NUCLEOTIDE SEQUENCE [LARGE SCALE GENOMIC DNA]</scope>
    <source>
        <strain evidence="8">JB137-S8 / ATCC MYA-4627 / FGSC 10392</strain>
    </source>
</reference>
<dbReference type="OMA" id="PQRCYEW"/>